<sequence>MSRSTRIRRILSAAREAKVRSLRWIKDWDAGVPPKGQS</sequence>
<dbReference type="KEGG" id="mor:MOC_3799"/>
<protein>
    <submittedName>
        <fullName evidence="1">Protein of unassigned function</fullName>
    </submittedName>
</protein>
<evidence type="ECO:0000313" key="1">
    <source>
        <dbReference type="EMBL" id="AIQ91554.1"/>
    </source>
</evidence>
<gene>
    <name evidence="1" type="ORF">MOC_3799</name>
</gene>
<accession>A0A089QAE3</accession>
<name>A0A089QAE3_9HYPH</name>
<dbReference type="EMBL" id="CP003811">
    <property type="protein sequence ID" value="AIQ91554.1"/>
    <property type="molecule type" value="Genomic_DNA"/>
</dbReference>
<organism evidence="1 2">
    <name type="scientific">Methylobacterium oryzae CBMB20</name>
    <dbReference type="NCBI Taxonomy" id="693986"/>
    <lineage>
        <taxon>Bacteria</taxon>
        <taxon>Pseudomonadati</taxon>
        <taxon>Pseudomonadota</taxon>
        <taxon>Alphaproteobacteria</taxon>
        <taxon>Hyphomicrobiales</taxon>
        <taxon>Methylobacteriaceae</taxon>
        <taxon>Methylobacterium</taxon>
    </lineage>
</organism>
<dbReference type="AlphaFoldDB" id="A0A089QAE3"/>
<dbReference type="Proteomes" id="UP000029492">
    <property type="component" value="Chromosome"/>
</dbReference>
<keyword evidence="2" id="KW-1185">Reference proteome</keyword>
<evidence type="ECO:0000313" key="2">
    <source>
        <dbReference type="Proteomes" id="UP000029492"/>
    </source>
</evidence>
<dbReference type="STRING" id="693986.MOC_3799"/>
<reference evidence="1 2" key="1">
    <citation type="journal article" date="2014" name="PLoS ONE">
        <title>Genome Information of Methylobacterium oryzae, a Plant-Probiotic Methylotroph in the Phyllosphere.</title>
        <authorList>
            <person name="Kwak M.J."/>
            <person name="Jeong H."/>
            <person name="Madhaiyan M."/>
            <person name="Lee Y."/>
            <person name="Sa T.M."/>
            <person name="Oh T.K."/>
            <person name="Kim J.F."/>
        </authorList>
    </citation>
    <scope>NUCLEOTIDE SEQUENCE [LARGE SCALE GENOMIC DNA]</scope>
    <source>
        <strain evidence="1 2">CBMB20</strain>
    </source>
</reference>
<dbReference type="HOGENOM" id="CLU_3330048_0_0_5"/>
<proteinExistence type="predicted"/>